<dbReference type="PROSITE" id="PS50112">
    <property type="entry name" value="PAS"/>
    <property type="match status" value="1"/>
</dbReference>
<evidence type="ECO:0000256" key="6">
    <source>
        <dbReference type="ARBA" id="ARBA00022777"/>
    </source>
</evidence>
<dbReference type="SUPFAM" id="SSF47384">
    <property type="entry name" value="Homodimeric domain of signal transducing histidine kinase"/>
    <property type="match status" value="1"/>
</dbReference>
<feature type="domain" description="PAS" evidence="11">
    <location>
        <begin position="290"/>
        <end position="346"/>
    </location>
</feature>
<dbReference type="SUPFAM" id="SSF55874">
    <property type="entry name" value="ATPase domain of HSP90 chaperone/DNA topoisomerase II/histidine kinase"/>
    <property type="match status" value="1"/>
</dbReference>
<keyword evidence="9" id="KW-0812">Transmembrane</keyword>
<dbReference type="Pfam" id="PF02518">
    <property type="entry name" value="HATPase_c"/>
    <property type="match status" value="1"/>
</dbReference>
<dbReference type="InterPro" id="IPR003661">
    <property type="entry name" value="HisK_dim/P_dom"/>
</dbReference>
<keyword evidence="8" id="KW-0902">Two-component regulatory system</keyword>
<dbReference type="InterPro" id="IPR013767">
    <property type="entry name" value="PAS_fold"/>
</dbReference>
<proteinExistence type="predicted"/>
<dbReference type="Gene3D" id="3.30.450.20">
    <property type="entry name" value="PAS domain"/>
    <property type="match status" value="1"/>
</dbReference>
<feature type="domain" description="PAC" evidence="12">
    <location>
        <begin position="366"/>
        <end position="418"/>
    </location>
</feature>
<dbReference type="NCBIfam" id="TIGR00229">
    <property type="entry name" value="sensory_box"/>
    <property type="match status" value="1"/>
</dbReference>
<evidence type="ECO:0000259" key="12">
    <source>
        <dbReference type="PROSITE" id="PS50113"/>
    </source>
</evidence>
<evidence type="ECO:0000256" key="4">
    <source>
        <dbReference type="ARBA" id="ARBA00022679"/>
    </source>
</evidence>
<feature type="transmembrane region" description="Helical" evidence="9">
    <location>
        <begin position="21"/>
        <end position="44"/>
    </location>
</feature>
<dbReference type="InterPro" id="IPR000014">
    <property type="entry name" value="PAS"/>
</dbReference>
<feature type="transmembrane region" description="Helical" evidence="9">
    <location>
        <begin position="255"/>
        <end position="275"/>
    </location>
</feature>
<comment type="caution">
    <text evidence="13">The sequence shown here is derived from an EMBL/GenBank/DDBJ whole genome shotgun (WGS) entry which is preliminary data.</text>
</comment>
<dbReference type="PROSITE" id="PS50109">
    <property type="entry name" value="HIS_KIN"/>
    <property type="match status" value="1"/>
</dbReference>
<dbReference type="CDD" id="cd18773">
    <property type="entry name" value="PDC1_HK_sensor"/>
    <property type="match status" value="1"/>
</dbReference>
<keyword evidence="9" id="KW-0472">Membrane</keyword>
<dbReference type="SMART" id="SM00091">
    <property type="entry name" value="PAS"/>
    <property type="match status" value="1"/>
</dbReference>
<dbReference type="PROSITE" id="PS50113">
    <property type="entry name" value="PAC"/>
    <property type="match status" value="1"/>
</dbReference>
<dbReference type="Pfam" id="PF00989">
    <property type="entry name" value="PAS"/>
    <property type="match status" value="1"/>
</dbReference>
<dbReference type="InterPro" id="IPR003594">
    <property type="entry name" value="HATPase_dom"/>
</dbReference>
<evidence type="ECO:0000313" key="13">
    <source>
        <dbReference type="EMBL" id="MFC3162231.1"/>
    </source>
</evidence>
<protein>
    <recommendedName>
        <fullName evidence="2">histidine kinase</fullName>
        <ecNumber evidence="2">2.7.13.3</ecNumber>
    </recommendedName>
</protein>
<dbReference type="Pfam" id="PF00512">
    <property type="entry name" value="HisKA"/>
    <property type="match status" value="1"/>
</dbReference>
<dbReference type="InterPro" id="IPR036890">
    <property type="entry name" value="HATPase_C_sf"/>
</dbReference>
<keyword evidence="9" id="KW-1133">Transmembrane helix</keyword>
<dbReference type="SUPFAM" id="SSF55785">
    <property type="entry name" value="PYP-like sensor domain (PAS domain)"/>
    <property type="match status" value="1"/>
</dbReference>
<evidence type="ECO:0000256" key="9">
    <source>
        <dbReference type="SAM" id="Phobius"/>
    </source>
</evidence>
<keyword evidence="7" id="KW-0067">ATP-binding</keyword>
<keyword evidence="4" id="KW-0808">Transferase</keyword>
<gene>
    <name evidence="13" type="ORF">ACFOHV_02940</name>
</gene>
<accession>A0ABV7I224</accession>
<dbReference type="PANTHER" id="PTHR43065">
    <property type="entry name" value="SENSOR HISTIDINE KINASE"/>
    <property type="match status" value="1"/>
</dbReference>
<dbReference type="RefSeq" id="WP_210297079.1">
    <property type="nucleotide sequence ID" value="NZ_CP059896.1"/>
</dbReference>
<dbReference type="InterPro" id="IPR004358">
    <property type="entry name" value="Sig_transdc_His_kin-like_C"/>
</dbReference>
<comment type="catalytic activity">
    <reaction evidence="1">
        <text>ATP + protein L-histidine = ADP + protein N-phospho-L-histidine.</text>
        <dbReference type="EC" id="2.7.13.3"/>
    </reaction>
</comment>
<dbReference type="Gene3D" id="3.30.565.10">
    <property type="entry name" value="Histidine kinase-like ATPase, C-terminal domain"/>
    <property type="match status" value="1"/>
</dbReference>
<keyword evidence="14" id="KW-1185">Reference proteome</keyword>
<dbReference type="SMART" id="SM00086">
    <property type="entry name" value="PAC"/>
    <property type="match status" value="1"/>
</dbReference>
<dbReference type="PRINTS" id="PR00344">
    <property type="entry name" value="BCTRLSENSOR"/>
</dbReference>
<evidence type="ECO:0000313" key="14">
    <source>
        <dbReference type="Proteomes" id="UP001595647"/>
    </source>
</evidence>
<dbReference type="InterPro" id="IPR001610">
    <property type="entry name" value="PAC"/>
</dbReference>
<name>A0ABV7I224_9HYPH</name>
<keyword evidence="5" id="KW-0547">Nucleotide-binding</keyword>
<evidence type="ECO:0000256" key="8">
    <source>
        <dbReference type="ARBA" id="ARBA00023012"/>
    </source>
</evidence>
<organism evidence="13 14">
    <name type="scientific">Ciceribacter thiooxidans</name>
    <dbReference type="NCBI Taxonomy" id="1969821"/>
    <lineage>
        <taxon>Bacteria</taxon>
        <taxon>Pseudomonadati</taxon>
        <taxon>Pseudomonadota</taxon>
        <taxon>Alphaproteobacteria</taxon>
        <taxon>Hyphomicrobiales</taxon>
        <taxon>Rhizobiaceae</taxon>
        <taxon>Ciceribacter</taxon>
    </lineage>
</organism>
<dbReference type="InterPro" id="IPR036097">
    <property type="entry name" value="HisK_dim/P_sf"/>
</dbReference>
<dbReference type="PANTHER" id="PTHR43065:SF10">
    <property type="entry name" value="PEROXIDE STRESS-ACTIVATED HISTIDINE KINASE MAK3"/>
    <property type="match status" value="1"/>
</dbReference>
<feature type="domain" description="Histidine kinase" evidence="10">
    <location>
        <begin position="438"/>
        <end position="653"/>
    </location>
</feature>
<dbReference type="CDD" id="cd00082">
    <property type="entry name" value="HisKA"/>
    <property type="match status" value="1"/>
</dbReference>
<keyword evidence="6" id="KW-0418">Kinase</keyword>
<dbReference type="InterPro" id="IPR005467">
    <property type="entry name" value="His_kinase_dom"/>
</dbReference>
<dbReference type="CDD" id="cd00130">
    <property type="entry name" value="PAS"/>
    <property type="match status" value="1"/>
</dbReference>
<reference evidence="14" key="1">
    <citation type="journal article" date="2019" name="Int. J. Syst. Evol. Microbiol.">
        <title>The Global Catalogue of Microorganisms (GCM) 10K type strain sequencing project: providing services to taxonomists for standard genome sequencing and annotation.</title>
        <authorList>
            <consortium name="The Broad Institute Genomics Platform"/>
            <consortium name="The Broad Institute Genome Sequencing Center for Infectious Disease"/>
            <person name="Wu L."/>
            <person name="Ma J."/>
        </authorList>
    </citation>
    <scope>NUCLEOTIDE SEQUENCE [LARGE SCALE GENOMIC DNA]</scope>
    <source>
        <strain evidence="14">KCTC 52231</strain>
    </source>
</reference>
<dbReference type="SMART" id="SM00388">
    <property type="entry name" value="HisKA"/>
    <property type="match status" value="1"/>
</dbReference>
<evidence type="ECO:0000256" key="7">
    <source>
        <dbReference type="ARBA" id="ARBA00022840"/>
    </source>
</evidence>
<dbReference type="EC" id="2.7.13.3" evidence="2"/>
<evidence type="ECO:0000256" key="1">
    <source>
        <dbReference type="ARBA" id="ARBA00000085"/>
    </source>
</evidence>
<dbReference type="Proteomes" id="UP001595647">
    <property type="component" value="Unassembled WGS sequence"/>
</dbReference>
<dbReference type="Gene3D" id="1.10.287.130">
    <property type="match status" value="1"/>
</dbReference>
<sequence length="660" mass="72535">MTIFRSSSDGPDSGDGGRHDLLQVIPLVTIVVLTAMISLLLWAINYNENERLRTTLISDALWVEQTLRFQLSVDEDAIARLALDHAHHQIGLPQFGDRARIHLQNNPEVLSIVLFDAEGRAAFSVPEGAAYGADKTSPLPHKTAAAASVRPIYGPLTRTADGDLVTSISTALGDGGSVSAVISIRSLIARQIPWWITEKYAVQLVDIDNAVLAEKTRVEPTDTSLTHKISFDPPLAGAWLAISSYRVGGNLSNNLLVAGVLGLSLFAVFSLLVLYRNGLKRKAAEMRLRSEMAFRRSMEESLTVGLRARDHEGTILYVNNAFCQMTGFTAEELTGRKPPMPYWHEDRIAETLARHEALNKGGLKIQSFETCFRRRDGSDLEVQVFEAPLIDAHGRHRGWMGSIIDISDQKRATEIARVQSQNLQRTGRLVTLGEMASSLAHELNQPLAAIASYAAGSLNLLQSPDCDHRQVVGALEKLSLQTERAGQIIRRIQDFVRKRDPKFQDVELASVIVETASFLEADASNRHATIKVVAPKGLAPVRADRILMEQVMINLMRNGIEAMAGPPTRRVRLDVELRQEDDHQIIEVRDSGPGISPTVAGRLFEPFVTSKQDGMGMGLNICRTIIELHHGRLEHRPGPAGGTVFSIVLPVPQPERAAAE</sequence>
<keyword evidence="3" id="KW-0597">Phosphoprotein</keyword>
<evidence type="ECO:0000256" key="5">
    <source>
        <dbReference type="ARBA" id="ARBA00022741"/>
    </source>
</evidence>
<dbReference type="InterPro" id="IPR000700">
    <property type="entry name" value="PAS-assoc_C"/>
</dbReference>
<evidence type="ECO:0000259" key="11">
    <source>
        <dbReference type="PROSITE" id="PS50112"/>
    </source>
</evidence>
<dbReference type="EMBL" id="JBHRTG010000003">
    <property type="protein sequence ID" value="MFC3162231.1"/>
    <property type="molecule type" value="Genomic_DNA"/>
</dbReference>
<evidence type="ECO:0000256" key="2">
    <source>
        <dbReference type="ARBA" id="ARBA00012438"/>
    </source>
</evidence>
<dbReference type="SMART" id="SM00387">
    <property type="entry name" value="HATPase_c"/>
    <property type="match status" value="1"/>
</dbReference>
<evidence type="ECO:0000259" key="10">
    <source>
        <dbReference type="PROSITE" id="PS50109"/>
    </source>
</evidence>
<evidence type="ECO:0000256" key="3">
    <source>
        <dbReference type="ARBA" id="ARBA00022553"/>
    </source>
</evidence>
<dbReference type="InterPro" id="IPR035965">
    <property type="entry name" value="PAS-like_dom_sf"/>
</dbReference>